<feature type="disulfide bond" evidence="17">
    <location>
        <begin position="458"/>
        <end position="467"/>
    </location>
</feature>
<feature type="disulfide bond" evidence="17">
    <location>
        <begin position="66"/>
        <end position="83"/>
    </location>
</feature>
<dbReference type="CDD" id="cd00054">
    <property type="entry name" value="EGF_CA"/>
    <property type="match status" value="14"/>
</dbReference>
<keyword evidence="7" id="KW-0677">Repeat</keyword>
<feature type="domain" description="EGF-like" evidence="20">
    <location>
        <begin position="326"/>
        <end position="382"/>
    </location>
</feature>
<feature type="disulfide bond" evidence="17">
    <location>
        <begin position="684"/>
        <end position="693"/>
    </location>
</feature>
<dbReference type="GO" id="GO:0007369">
    <property type="term" value="P:gastrulation"/>
    <property type="evidence" value="ECO:0007669"/>
    <property type="project" value="UniProtKB-KW"/>
</dbReference>
<keyword evidence="12" id="KW-0306">Gastrulation</keyword>
<dbReference type="InterPro" id="IPR001791">
    <property type="entry name" value="Laminin_G"/>
</dbReference>
<feature type="domain" description="EGF-like" evidence="20">
    <location>
        <begin position="211"/>
        <end position="247"/>
    </location>
</feature>
<evidence type="ECO:0000256" key="2">
    <source>
        <dbReference type="ARBA" id="ARBA00004316"/>
    </source>
</evidence>
<dbReference type="InterPro" id="IPR000742">
    <property type="entry name" value="EGF"/>
</dbReference>
<dbReference type="FunFam" id="2.10.25.10:FF:000282">
    <property type="entry name" value="Crumbs cell polarity complex component 2"/>
    <property type="match status" value="1"/>
</dbReference>
<dbReference type="PROSITE" id="PS01186">
    <property type="entry name" value="EGF_2"/>
    <property type="match status" value="11"/>
</dbReference>
<dbReference type="FunFam" id="2.10.25.10:FF:000109">
    <property type="entry name" value="Notch homolog 4, [Drosophila]"/>
    <property type="match status" value="1"/>
</dbReference>
<feature type="domain" description="EGF-like" evidence="20">
    <location>
        <begin position="658"/>
        <end position="694"/>
    </location>
</feature>
<dbReference type="Gene3D" id="2.60.120.200">
    <property type="match status" value="3"/>
</dbReference>
<evidence type="ECO:0000256" key="15">
    <source>
        <dbReference type="ARBA" id="ARBA00072415"/>
    </source>
</evidence>
<dbReference type="FunFam" id="2.10.25.10:FF:000122">
    <property type="entry name" value="Protein crumbs homolog 2"/>
    <property type="match status" value="2"/>
</dbReference>
<dbReference type="SUPFAM" id="SSF57196">
    <property type="entry name" value="EGF/Laminin"/>
    <property type="match status" value="7"/>
</dbReference>
<dbReference type="SMART" id="SM00181">
    <property type="entry name" value="EGF"/>
    <property type="match status" value="18"/>
</dbReference>
<dbReference type="InterPro" id="IPR013032">
    <property type="entry name" value="EGF-like_CS"/>
</dbReference>
<dbReference type="FunFam" id="2.10.25.10:FF:000400">
    <property type="entry name" value="Crumbs cell polarity complex component 1"/>
    <property type="match status" value="1"/>
</dbReference>
<dbReference type="FunFam" id="2.10.25.10:FF:000117">
    <property type="entry name" value="Delta-like protein"/>
    <property type="match status" value="1"/>
</dbReference>
<feature type="disulfide bond" evidence="17">
    <location>
        <begin position="1154"/>
        <end position="1163"/>
    </location>
</feature>
<evidence type="ECO:0000256" key="18">
    <source>
        <dbReference type="SAM" id="Phobius"/>
    </source>
</evidence>
<dbReference type="SMART" id="SM00282">
    <property type="entry name" value="LamG"/>
    <property type="match status" value="3"/>
</dbReference>
<sequence length="1398" mass="152932">MHVQPEYDKMRRSLCVRNDSRCLGDSCQKNAICEEGSEDGICHCGRTSDGALAIKCDSNPCSSDPCPQNTTCFSTAGNLSYTCRCGPGYTGSACQGAVRLCDINHCWGGSQCVVGPAGPICECAAGYTGARCEININECQSSPCHNGAVCLDRIDGYSCFCVPGFQGKHCDIEVNECVSEPCQNGATCLNKIGSYVCICQQEYTGINCELEIDECLSEPCLNGGSCQDNFESYLCTCASGFSGDFCETDMDECASEPCLQGGQCIDSINGYSCNCSNTGFMGLHCETLIPLCWSQPCHNHATCHDVNGSFTCSCWPGYTGALCETDINECLSSPCLAGGECVELSRSERYGRIPELPPEFKYQRAAGYVCHCRPGFTGIHCEEDVNECDTRPCQHGGTCENLPGSYTCHCPVEGQEGIFYGGSNCTDILVGCTQDKCKNSGVCFPHLQHGEHGYTCRCIPGYTGPNCETMTTFSFDGRSLLNVTRTADVEKEILYNITLRFQTVQRTALIFHRGTVETFLKLELRNGYLFVSLYVNKLLKALLHVAQNVSDGEWHAVEVTLARAVTLKVLDSACIEKCGNTSAAAVAGLPLTPAFQNTFLGAFSAGGMSDETDLQTEDAQPESWLVGCLQDIHIDSSVTTPLAISTKGSLNVKTGCHREERCESRPCQNRGRCVNLWLSYQCDCHRPYEGPDCSREYTAGRFGQEGTKGFASFQVGEIENVTVSMFVRTRKSVGVLLALKNSTSVYLRIQLEQGRLALSTHNNLKLLSEHQVNDGDFHLINLKIEQNQAELFQASQNLGRTSIPVHGAHGNYTLYIGGLPERQETDQNGGYFKGCIQDVRLNSNHLEFFPLSSSEVSTNQRLLVNVIRGCSSDNFCKYNPCQNGGVCYSLWDDFTCTCPPNTAGRACEEVKWCELSPCPSDTRCQPVPRGFECITHAAFNGKNSIISYRSNGKITRDLTNVTFGFRTRDTEVVLLHAEKEPEFITIGIRNSNLLLQLQSGNSIYVLSISSLQRVNDGRWHRVTLFMTDPLSQSSRWRMMIDGQKDIVTSSVSTGNLNFLREDTDIYLGDKDSGDAAGLTGCLAGCLSTIELSGIYLPYIENSALHMKKPQDEQFLKMSPSPVTTGCLQTDGCAPDPCLHGGACEDLYSAYRCTCPKGWGGTHCETNLDECLSNPCVHGNCSDRINAYVCRCDRGYTGVHCERDVDNCLGHQCPNGATCVDGINSYTCVCPGNFTGRFCKHSRLLTSVCSNEKKNLTCFNYGNCTEIKNELRCICLPGFMGERCEIDIDECQSDPCLNGGLCQNLPNRFQCICDVNFAGERCEIDTAATRTAVDLTYVIAPCVTGGAIVIGIVTVLLIVKFLELQRTEGQFNPRGMEQTASQVEMAYNAPKVPPEERLI</sequence>
<feature type="domain" description="EGF-like" evidence="20">
    <location>
        <begin position="384"/>
        <end position="426"/>
    </location>
</feature>
<comment type="similarity">
    <text evidence="14">Belongs to the Crumbs protein family.</text>
</comment>
<evidence type="ECO:0000256" key="9">
    <source>
        <dbReference type="ARBA" id="ARBA00023136"/>
    </source>
</evidence>
<dbReference type="FunFam" id="2.10.25.10:FF:000123">
    <property type="entry name" value="Crumbs homolog 1 (Drosophila)"/>
    <property type="match status" value="1"/>
</dbReference>
<comment type="caution">
    <text evidence="21">The sequence shown here is derived from an EMBL/GenBank/DDBJ whole genome shotgun (WGS) entry which is preliminary data.</text>
</comment>
<dbReference type="InterPro" id="IPR013320">
    <property type="entry name" value="ConA-like_dom_sf"/>
</dbReference>
<keyword evidence="6" id="KW-0732">Signal</keyword>
<evidence type="ECO:0000256" key="6">
    <source>
        <dbReference type="ARBA" id="ARBA00022729"/>
    </source>
</evidence>
<evidence type="ECO:0000256" key="11">
    <source>
        <dbReference type="ARBA" id="ARBA00023180"/>
    </source>
</evidence>
<feature type="disulfide bond" evidence="17">
    <location>
        <begin position="372"/>
        <end position="381"/>
    </location>
</feature>
<accession>A0AAV7T613</accession>
<reference evidence="21" key="1">
    <citation type="journal article" date="2022" name="bioRxiv">
        <title>Sequencing and chromosome-scale assembly of the giantPleurodeles waltlgenome.</title>
        <authorList>
            <person name="Brown T."/>
            <person name="Elewa A."/>
            <person name="Iarovenko S."/>
            <person name="Subramanian E."/>
            <person name="Araus A.J."/>
            <person name="Petzold A."/>
            <person name="Susuki M."/>
            <person name="Suzuki K.-i.T."/>
            <person name="Hayashi T."/>
            <person name="Toyoda A."/>
            <person name="Oliveira C."/>
            <person name="Osipova E."/>
            <person name="Leigh N.D."/>
            <person name="Simon A."/>
            <person name="Yun M.H."/>
        </authorList>
    </citation>
    <scope>NUCLEOTIDE SEQUENCE</scope>
    <source>
        <strain evidence="21">20211129_DDA</strain>
        <tissue evidence="21">Liver</tissue>
    </source>
</reference>
<dbReference type="Pfam" id="PF12661">
    <property type="entry name" value="hEGF"/>
    <property type="match status" value="3"/>
</dbReference>
<comment type="caution">
    <text evidence="17">Lacks conserved residue(s) required for the propagation of feature annotation.</text>
</comment>
<evidence type="ECO:0000259" key="20">
    <source>
        <dbReference type="PROSITE" id="PS50026"/>
    </source>
</evidence>
<dbReference type="PROSITE" id="PS00010">
    <property type="entry name" value="ASX_HYDROXYL"/>
    <property type="match status" value="11"/>
</dbReference>
<protein>
    <recommendedName>
        <fullName evidence="15">Protein crumbs homolog 2</fullName>
    </recommendedName>
    <alternativeName>
        <fullName evidence="16">Crumbs-like protein 2</fullName>
    </alternativeName>
</protein>
<feature type="disulfide bond" evidence="17">
    <location>
        <begin position="1274"/>
        <end position="1283"/>
    </location>
</feature>
<dbReference type="InterPro" id="IPR000152">
    <property type="entry name" value="EGF-type_Asp/Asn_hydroxyl_site"/>
</dbReference>
<proteinExistence type="inferred from homology"/>
<dbReference type="FunFam" id="2.60.120.200:FF:000130">
    <property type="entry name" value="Crumbs 2, cell polarity complex component"/>
    <property type="match status" value="1"/>
</dbReference>
<dbReference type="FunFam" id="2.60.120.200:FF:000081">
    <property type="entry name" value="Crumbs 1, cell polarity complex component"/>
    <property type="match status" value="1"/>
</dbReference>
<evidence type="ECO:0000256" key="16">
    <source>
        <dbReference type="ARBA" id="ARBA00080891"/>
    </source>
</evidence>
<evidence type="ECO:0000313" key="22">
    <source>
        <dbReference type="Proteomes" id="UP001066276"/>
    </source>
</evidence>
<dbReference type="InterPro" id="IPR024731">
    <property type="entry name" value="NELL2-like_EGF"/>
</dbReference>
<keyword evidence="10 17" id="KW-1015">Disulfide bond</keyword>
<evidence type="ECO:0000256" key="1">
    <source>
        <dbReference type="ARBA" id="ARBA00004247"/>
    </source>
</evidence>
<keyword evidence="5 18" id="KW-0812">Transmembrane</keyword>
<evidence type="ECO:0000256" key="4">
    <source>
        <dbReference type="ARBA" id="ARBA00022536"/>
    </source>
</evidence>
<evidence type="ECO:0000256" key="3">
    <source>
        <dbReference type="ARBA" id="ARBA00022475"/>
    </source>
</evidence>
<dbReference type="FunFam" id="2.10.25.10:FF:000208">
    <property type="entry name" value="Crumbs 2, cell polarity complex component"/>
    <property type="match status" value="1"/>
</dbReference>
<feature type="domain" description="EGF-like" evidence="20">
    <location>
        <begin position="428"/>
        <end position="468"/>
    </location>
</feature>
<keyword evidence="22" id="KW-1185">Reference proteome</keyword>
<feature type="domain" description="Laminin G" evidence="19">
    <location>
        <begin position="697"/>
        <end position="870"/>
    </location>
</feature>
<dbReference type="PROSITE" id="PS00022">
    <property type="entry name" value="EGF_1"/>
    <property type="match status" value="15"/>
</dbReference>
<comment type="subcellular location">
    <subcellularLocation>
        <location evidence="1">Apical cell membrane</location>
        <topology evidence="1">Single-pass type I membrane protein</topology>
    </subcellularLocation>
    <subcellularLocation>
        <location evidence="2">Cell projection</location>
    </subcellularLocation>
</comment>
<feature type="disulfide bond" evidence="17">
    <location>
        <begin position="1229"/>
        <end position="1238"/>
    </location>
</feature>
<dbReference type="PRINTS" id="PR00010">
    <property type="entry name" value="EGFBLOOD"/>
</dbReference>
<dbReference type="PROSITE" id="PS50026">
    <property type="entry name" value="EGF_3"/>
    <property type="match status" value="17"/>
</dbReference>
<dbReference type="GO" id="GO:0016324">
    <property type="term" value="C:apical plasma membrane"/>
    <property type="evidence" value="ECO:0007669"/>
    <property type="project" value="UniProtKB-SubCell"/>
</dbReference>
<keyword evidence="3" id="KW-1003">Cell membrane</keyword>
<feature type="domain" description="EGF-like" evidence="20">
    <location>
        <begin position="1128"/>
        <end position="1164"/>
    </location>
</feature>
<evidence type="ECO:0000259" key="19">
    <source>
        <dbReference type="PROSITE" id="PS50025"/>
    </source>
</evidence>
<dbReference type="FunFam" id="2.10.25.10:FF:000039">
    <property type="entry name" value="Crumbs cell polarity complex component 1"/>
    <property type="match status" value="1"/>
</dbReference>
<dbReference type="PANTHER" id="PTHR12916:SF4">
    <property type="entry name" value="UNINFLATABLE, ISOFORM C"/>
    <property type="match status" value="1"/>
</dbReference>
<feature type="disulfide bond" evidence="17">
    <location>
        <begin position="1191"/>
        <end position="1200"/>
    </location>
</feature>
<dbReference type="FunFam" id="2.60.120.200:FF:000055">
    <property type="entry name" value="Crumbs cell polarity complex component 1"/>
    <property type="match status" value="1"/>
</dbReference>
<dbReference type="GO" id="GO:0050877">
    <property type="term" value="P:nervous system process"/>
    <property type="evidence" value="ECO:0007669"/>
    <property type="project" value="UniProtKB-ARBA"/>
</dbReference>
<keyword evidence="8 18" id="KW-1133">Transmembrane helix</keyword>
<evidence type="ECO:0000256" key="10">
    <source>
        <dbReference type="ARBA" id="ARBA00023157"/>
    </source>
</evidence>
<feature type="domain" description="Laminin G" evidence="19">
    <location>
        <begin position="470"/>
        <end position="656"/>
    </location>
</feature>
<keyword evidence="9 18" id="KW-0472">Membrane</keyword>
<dbReference type="PANTHER" id="PTHR12916">
    <property type="entry name" value="CYTOCHROME C OXIDASE POLYPEPTIDE VIC-2"/>
    <property type="match status" value="1"/>
</dbReference>
<dbReference type="FunFam" id="2.10.25.10:FF:000279">
    <property type="entry name" value="Neurogenic locus notch 1"/>
    <property type="match status" value="1"/>
</dbReference>
<dbReference type="CDD" id="cd00110">
    <property type="entry name" value="LamG"/>
    <property type="match status" value="3"/>
</dbReference>
<feature type="domain" description="EGF-like" evidence="20">
    <location>
        <begin position="872"/>
        <end position="908"/>
    </location>
</feature>
<evidence type="ECO:0000256" key="8">
    <source>
        <dbReference type="ARBA" id="ARBA00022989"/>
    </source>
</evidence>
<feature type="domain" description="EGF-like" evidence="20">
    <location>
        <begin position="1244"/>
        <end position="1284"/>
    </location>
</feature>
<dbReference type="InterPro" id="IPR018097">
    <property type="entry name" value="EGF_Ca-bd_CS"/>
</dbReference>
<dbReference type="Pfam" id="PF00008">
    <property type="entry name" value="EGF"/>
    <property type="match status" value="8"/>
</dbReference>
<organism evidence="21 22">
    <name type="scientific">Pleurodeles waltl</name>
    <name type="common">Iberian ribbed newt</name>
    <dbReference type="NCBI Taxonomy" id="8319"/>
    <lineage>
        <taxon>Eukaryota</taxon>
        <taxon>Metazoa</taxon>
        <taxon>Chordata</taxon>
        <taxon>Craniata</taxon>
        <taxon>Vertebrata</taxon>
        <taxon>Euteleostomi</taxon>
        <taxon>Amphibia</taxon>
        <taxon>Batrachia</taxon>
        <taxon>Caudata</taxon>
        <taxon>Salamandroidea</taxon>
        <taxon>Salamandridae</taxon>
        <taxon>Pleurodelinae</taxon>
        <taxon>Pleurodeles</taxon>
    </lineage>
</organism>
<feature type="domain" description="EGF-like" evidence="20">
    <location>
        <begin position="1166"/>
        <end position="1201"/>
    </location>
</feature>
<dbReference type="Proteomes" id="UP001066276">
    <property type="component" value="Chromosome 4_1"/>
</dbReference>
<feature type="disulfide bond" evidence="17">
    <location>
        <begin position="314"/>
        <end position="323"/>
    </location>
</feature>
<feature type="disulfide bond" evidence="17">
    <location>
        <begin position="898"/>
        <end position="907"/>
    </location>
</feature>
<dbReference type="GO" id="GO:0032991">
    <property type="term" value="C:protein-containing complex"/>
    <property type="evidence" value="ECO:0007669"/>
    <property type="project" value="UniProtKB-ARBA"/>
</dbReference>
<feature type="disulfide bond" evidence="17">
    <location>
        <begin position="199"/>
        <end position="208"/>
    </location>
</feature>
<feature type="disulfide bond" evidence="17">
    <location>
        <begin position="1312"/>
        <end position="1321"/>
    </location>
</feature>
<dbReference type="SUPFAM" id="SSF49899">
    <property type="entry name" value="Concanavalin A-like lectins/glucanases"/>
    <property type="match status" value="3"/>
</dbReference>
<feature type="disulfide bond" evidence="17">
    <location>
        <begin position="1170"/>
        <end position="1180"/>
    </location>
</feature>
<dbReference type="PROSITE" id="PS01187">
    <property type="entry name" value="EGF_CA"/>
    <property type="match status" value="4"/>
</dbReference>
<feature type="transmembrane region" description="Helical" evidence="18">
    <location>
        <begin position="1334"/>
        <end position="1358"/>
    </location>
</feature>
<feature type="domain" description="EGF-like" evidence="20">
    <location>
        <begin position="173"/>
        <end position="209"/>
    </location>
</feature>
<dbReference type="FunFam" id="2.10.25.10:FF:000348">
    <property type="entry name" value="Crumbs 1, cell polarity complex component"/>
    <property type="match status" value="1"/>
</dbReference>
<gene>
    <name evidence="21" type="ORF">NDU88_003688</name>
</gene>
<dbReference type="Pfam" id="PF12947">
    <property type="entry name" value="EGF_3"/>
    <property type="match status" value="1"/>
</dbReference>
<dbReference type="GO" id="GO:0005911">
    <property type="term" value="C:cell-cell junction"/>
    <property type="evidence" value="ECO:0007669"/>
    <property type="project" value="UniProtKB-ARBA"/>
</dbReference>
<dbReference type="PROSITE" id="PS50025">
    <property type="entry name" value="LAM_G_DOMAIN"/>
    <property type="match status" value="3"/>
</dbReference>
<evidence type="ECO:0000256" key="12">
    <source>
        <dbReference type="ARBA" id="ARBA00023218"/>
    </source>
</evidence>
<keyword evidence="13" id="KW-0966">Cell projection</keyword>
<evidence type="ECO:0000313" key="21">
    <source>
        <dbReference type="EMBL" id="KAJ1171830.1"/>
    </source>
</evidence>
<feature type="domain" description="EGF-like" evidence="20">
    <location>
        <begin position="135"/>
        <end position="171"/>
    </location>
</feature>
<dbReference type="Pfam" id="PF02210">
    <property type="entry name" value="Laminin_G_2"/>
    <property type="match status" value="3"/>
</dbReference>
<dbReference type="GO" id="GO:0042995">
    <property type="term" value="C:cell projection"/>
    <property type="evidence" value="ECO:0007669"/>
    <property type="project" value="UniProtKB-SubCell"/>
</dbReference>
<dbReference type="EMBL" id="JANPWB010000007">
    <property type="protein sequence ID" value="KAJ1171830.1"/>
    <property type="molecule type" value="Genomic_DNA"/>
</dbReference>
<name>A0AAV7T613_PLEWA</name>
<feature type="disulfide bond" evidence="17">
    <location>
        <begin position="161"/>
        <end position="170"/>
    </location>
</feature>
<dbReference type="InterPro" id="IPR001881">
    <property type="entry name" value="EGF-like_Ca-bd_dom"/>
</dbReference>
<evidence type="ECO:0000256" key="13">
    <source>
        <dbReference type="ARBA" id="ARBA00023273"/>
    </source>
</evidence>
<feature type="disulfide bond" evidence="17">
    <location>
        <begin position="123"/>
        <end position="132"/>
    </location>
</feature>
<keyword evidence="4 17" id="KW-0245">EGF-like domain</keyword>
<feature type="domain" description="EGF-like" evidence="20">
    <location>
        <begin position="1286"/>
        <end position="1322"/>
    </location>
</feature>
<dbReference type="SUPFAM" id="SSF57184">
    <property type="entry name" value="Growth factor receptor domain"/>
    <property type="match status" value="3"/>
</dbReference>
<evidence type="ECO:0000256" key="5">
    <source>
        <dbReference type="ARBA" id="ARBA00022692"/>
    </source>
</evidence>
<feature type="domain" description="EGF-like" evidence="20">
    <location>
        <begin position="249"/>
        <end position="286"/>
    </location>
</feature>
<feature type="disulfide bond" evidence="17">
    <location>
        <begin position="237"/>
        <end position="246"/>
    </location>
</feature>
<dbReference type="FunFam" id="2.10.25.10:FF:000327">
    <property type="entry name" value="neurogenic locus notch homolog protein 4"/>
    <property type="match status" value="1"/>
</dbReference>
<feature type="domain" description="EGF-like" evidence="20">
    <location>
        <begin position="57"/>
        <end position="95"/>
    </location>
</feature>
<dbReference type="InterPro" id="IPR009030">
    <property type="entry name" value="Growth_fac_rcpt_cys_sf"/>
</dbReference>
<feature type="domain" description="EGF-like" evidence="20">
    <location>
        <begin position="288"/>
        <end position="324"/>
    </location>
</feature>
<evidence type="ECO:0000256" key="17">
    <source>
        <dbReference type="PROSITE-ProRule" id="PRU00076"/>
    </source>
</evidence>
<feature type="domain" description="EGF-like" evidence="20">
    <location>
        <begin position="97"/>
        <end position="133"/>
    </location>
</feature>
<feature type="domain" description="EGF-like" evidence="20">
    <location>
        <begin position="1203"/>
        <end position="1239"/>
    </location>
</feature>
<dbReference type="GO" id="GO:0007163">
    <property type="term" value="P:establishment or maintenance of cell polarity"/>
    <property type="evidence" value="ECO:0007669"/>
    <property type="project" value="UniProtKB-ARBA"/>
</dbReference>
<evidence type="ECO:0000256" key="7">
    <source>
        <dbReference type="ARBA" id="ARBA00022737"/>
    </source>
</evidence>
<feature type="disulfide bond" evidence="17">
    <location>
        <begin position="85"/>
        <end position="94"/>
    </location>
</feature>
<keyword evidence="11" id="KW-0325">Glycoprotein</keyword>
<keyword evidence="12" id="KW-0217">Developmental protein</keyword>
<dbReference type="Gene3D" id="2.10.25.10">
    <property type="entry name" value="Laminin"/>
    <property type="match status" value="17"/>
</dbReference>
<evidence type="ECO:0000256" key="14">
    <source>
        <dbReference type="ARBA" id="ARBA00060989"/>
    </source>
</evidence>
<feature type="domain" description="Laminin G" evidence="19">
    <location>
        <begin position="935"/>
        <end position="1126"/>
    </location>
</feature>
<dbReference type="GO" id="GO:0005509">
    <property type="term" value="F:calcium ion binding"/>
    <property type="evidence" value="ECO:0007669"/>
    <property type="project" value="InterPro"/>
</dbReference>
<dbReference type="SMART" id="SM00179">
    <property type="entry name" value="EGF_CA"/>
    <property type="match status" value="16"/>
</dbReference>